<dbReference type="PRINTS" id="PR00111">
    <property type="entry name" value="ABHYDROLASE"/>
</dbReference>
<name>A0ABR8R6C0_9BACI</name>
<dbReference type="InterPro" id="IPR029058">
    <property type="entry name" value="AB_hydrolase_fold"/>
</dbReference>
<dbReference type="SUPFAM" id="SSF53474">
    <property type="entry name" value="alpha/beta-Hydrolases"/>
    <property type="match status" value="1"/>
</dbReference>
<dbReference type="InterPro" id="IPR000073">
    <property type="entry name" value="AB_hydrolase_1"/>
</dbReference>
<dbReference type="RefSeq" id="WP_191696591.1">
    <property type="nucleotide sequence ID" value="NZ_JACSQO010000001.1"/>
</dbReference>
<dbReference type="EMBL" id="JACSQO010000001">
    <property type="protein sequence ID" value="MBD7943212.1"/>
    <property type="molecule type" value="Genomic_DNA"/>
</dbReference>
<keyword evidence="2 4" id="KW-0378">Hydrolase</keyword>
<evidence type="ECO:0000256" key="1">
    <source>
        <dbReference type="ARBA" id="ARBA00010088"/>
    </source>
</evidence>
<dbReference type="PANTHER" id="PTHR43798">
    <property type="entry name" value="MONOACYLGLYCEROL LIPASE"/>
    <property type="match status" value="1"/>
</dbReference>
<organism evidence="4 5">
    <name type="scientific">Psychrobacillus faecigallinarum</name>
    <dbReference type="NCBI Taxonomy" id="2762235"/>
    <lineage>
        <taxon>Bacteria</taxon>
        <taxon>Bacillati</taxon>
        <taxon>Bacillota</taxon>
        <taxon>Bacilli</taxon>
        <taxon>Bacillales</taxon>
        <taxon>Bacillaceae</taxon>
        <taxon>Psychrobacillus</taxon>
    </lineage>
</organism>
<comment type="similarity">
    <text evidence="1">Belongs to the peptidase S33 family.</text>
</comment>
<evidence type="ECO:0000313" key="5">
    <source>
        <dbReference type="Proteomes" id="UP000640786"/>
    </source>
</evidence>
<dbReference type="InterPro" id="IPR050266">
    <property type="entry name" value="AB_hydrolase_sf"/>
</dbReference>
<protein>
    <submittedName>
        <fullName evidence="4">Alpha/beta hydrolase</fullName>
    </submittedName>
</protein>
<reference evidence="4 5" key="1">
    <citation type="submission" date="2020-08" db="EMBL/GenBank/DDBJ databases">
        <title>A Genomic Blueprint of the Chicken Gut Microbiome.</title>
        <authorList>
            <person name="Gilroy R."/>
            <person name="Ravi A."/>
            <person name="Getino M."/>
            <person name="Pursley I."/>
            <person name="Horton D.L."/>
            <person name="Alikhan N.-F."/>
            <person name="Baker D."/>
            <person name="Gharbi K."/>
            <person name="Hall N."/>
            <person name="Watson M."/>
            <person name="Adriaenssens E.M."/>
            <person name="Foster-Nyarko E."/>
            <person name="Jarju S."/>
            <person name="Secka A."/>
            <person name="Antonio M."/>
            <person name="Oren A."/>
            <person name="Chaudhuri R."/>
            <person name="La Ragione R.M."/>
            <person name="Hildebrand F."/>
            <person name="Pallen M.J."/>
        </authorList>
    </citation>
    <scope>NUCLEOTIDE SEQUENCE [LARGE SCALE GENOMIC DNA]</scope>
    <source>
        <strain evidence="4 5">Sa2BUA9</strain>
    </source>
</reference>
<dbReference type="Proteomes" id="UP000640786">
    <property type="component" value="Unassembled WGS sequence"/>
</dbReference>
<keyword evidence="5" id="KW-1185">Reference proteome</keyword>
<dbReference type="Pfam" id="PF00561">
    <property type="entry name" value="Abhydrolase_1"/>
    <property type="match status" value="1"/>
</dbReference>
<dbReference type="Gene3D" id="3.40.50.1820">
    <property type="entry name" value="alpha/beta hydrolase"/>
    <property type="match status" value="1"/>
</dbReference>
<proteinExistence type="inferred from homology"/>
<gene>
    <name evidence="4" type="ORF">H9650_03700</name>
</gene>
<evidence type="ECO:0000259" key="3">
    <source>
        <dbReference type="Pfam" id="PF00561"/>
    </source>
</evidence>
<dbReference type="GO" id="GO:0016787">
    <property type="term" value="F:hydrolase activity"/>
    <property type="evidence" value="ECO:0007669"/>
    <property type="project" value="UniProtKB-KW"/>
</dbReference>
<evidence type="ECO:0000256" key="2">
    <source>
        <dbReference type="ARBA" id="ARBA00022801"/>
    </source>
</evidence>
<dbReference type="PRINTS" id="PR00793">
    <property type="entry name" value="PROAMNOPTASE"/>
</dbReference>
<evidence type="ECO:0000313" key="4">
    <source>
        <dbReference type="EMBL" id="MBD7943212.1"/>
    </source>
</evidence>
<comment type="caution">
    <text evidence="4">The sequence shown here is derived from an EMBL/GenBank/DDBJ whole genome shotgun (WGS) entry which is preliminary data.</text>
</comment>
<sequence length="285" mass="32387">MANELKGPIDFVNIKGQKLHVNIIGDGEAIVFLHGGPGSEHRFFLPHVLPLAQKFKLVLYDQRGCGKSEHAKSNTYSMMDEVKTLELLRKELKLEKMNLFGESWGSMLALLYATTYPERVNKILLTAAIGVSAKGYKSFEKELLKKISLKDKINLFKADRKMKKGSGSYEDILNILDPYYVFSVDTLKRKEKSSMNSYVNQLIGEDIEKNYDLKSEIYKLSEIPILVAQGSHDIITPAKIKQLLIKYVPHAKLIEIENCGHWTVVEKPDKMNTIAENFFSPSLFN</sequence>
<feature type="domain" description="AB hydrolase-1" evidence="3">
    <location>
        <begin position="29"/>
        <end position="268"/>
    </location>
</feature>
<dbReference type="InterPro" id="IPR002410">
    <property type="entry name" value="Peptidase_S33"/>
</dbReference>
<dbReference type="PANTHER" id="PTHR43798:SF33">
    <property type="entry name" value="HYDROLASE, PUTATIVE (AFU_ORTHOLOGUE AFUA_2G14860)-RELATED"/>
    <property type="match status" value="1"/>
</dbReference>
<accession>A0ABR8R6C0</accession>